<name>A0A7S3UCD6_9CHLO</name>
<feature type="domain" description="Cwf19-like C-terminal" evidence="4">
    <location>
        <begin position="352"/>
        <end position="476"/>
    </location>
</feature>
<dbReference type="InterPro" id="IPR040194">
    <property type="entry name" value="Cwf19-like"/>
</dbReference>
<evidence type="ECO:0000313" key="5">
    <source>
        <dbReference type="EMBL" id="CAE0610262.1"/>
    </source>
</evidence>
<feature type="compositionally biased region" description="Basic and acidic residues" evidence="2">
    <location>
        <begin position="248"/>
        <end position="268"/>
    </location>
</feature>
<dbReference type="AlphaFoldDB" id="A0A7S3UCD6"/>
<dbReference type="Pfam" id="PF04677">
    <property type="entry name" value="CwfJ_C_1"/>
    <property type="match status" value="1"/>
</dbReference>
<dbReference type="GO" id="GO:0000398">
    <property type="term" value="P:mRNA splicing, via spliceosome"/>
    <property type="evidence" value="ECO:0007669"/>
    <property type="project" value="TreeGrafter"/>
</dbReference>
<accession>A0A7S3UCD6</accession>
<dbReference type="PANTHER" id="PTHR12072">
    <property type="entry name" value="CWF19, CELL CYCLE CONTROL PROTEIN"/>
    <property type="match status" value="1"/>
</dbReference>
<feature type="compositionally biased region" description="Basic and acidic residues" evidence="2">
    <location>
        <begin position="149"/>
        <end position="182"/>
    </location>
</feature>
<comment type="similarity">
    <text evidence="1">Belongs to the CWF19 family.</text>
</comment>
<feature type="compositionally biased region" description="Basic and acidic residues" evidence="2">
    <location>
        <begin position="12"/>
        <end position="24"/>
    </location>
</feature>
<evidence type="ECO:0000256" key="1">
    <source>
        <dbReference type="ARBA" id="ARBA00006795"/>
    </source>
</evidence>
<dbReference type="Gene3D" id="3.30.428.10">
    <property type="entry name" value="HIT-like"/>
    <property type="match status" value="1"/>
</dbReference>
<feature type="compositionally biased region" description="Basic and acidic residues" evidence="2">
    <location>
        <begin position="39"/>
        <end position="52"/>
    </location>
</feature>
<dbReference type="SUPFAM" id="SSF54197">
    <property type="entry name" value="HIT-like"/>
    <property type="match status" value="1"/>
</dbReference>
<feature type="region of interest" description="Disordered" evidence="2">
    <location>
        <begin position="307"/>
        <end position="346"/>
    </location>
</feature>
<proteinExistence type="inferred from homology"/>
<organism evidence="5">
    <name type="scientific">Picocystis salinarum</name>
    <dbReference type="NCBI Taxonomy" id="88271"/>
    <lineage>
        <taxon>Eukaryota</taxon>
        <taxon>Viridiplantae</taxon>
        <taxon>Chlorophyta</taxon>
        <taxon>Picocystophyceae</taxon>
        <taxon>Picocystales</taxon>
        <taxon>Picocystaceae</taxon>
        <taxon>Picocystis</taxon>
    </lineage>
</organism>
<dbReference type="EMBL" id="HBIS01004512">
    <property type="protein sequence ID" value="CAE0610262.1"/>
    <property type="molecule type" value="Transcribed_RNA"/>
</dbReference>
<dbReference type="Pfam" id="PF04676">
    <property type="entry name" value="CwfJ_C_2"/>
    <property type="match status" value="1"/>
</dbReference>
<dbReference type="InterPro" id="IPR036265">
    <property type="entry name" value="HIT-like_sf"/>
</dbReference>
<feature type="domain" description="Cwf19-like protein C-terminal" evidence="3">
    <location>
        <begin position="485"/>
        <end position="582"/>
    </location>
</feature>
<evidence type="ECO:0000259" key="4">
    <source>
        <dbReference type="Pfam" id="PF04677"/>
    </source>
</evidence>
<feature type="region of interest" description="Disordered" evidence="2">
    <location>
        <begin position="1"/>
        <end position="182"/>
    </location>
</feature>
<sequence>MEWMSLPMARESSTRREGSVEKKPTHSVSGIPSVGLVIRDGDGNTKLPEAREGVSSYAVGDGGASWRRKTQKGGGGSGSTAPLSHLEASRARKKHSSAFGKPREYLEGARSERSVFVQDRKKPNAQGSVSWKPRPPREDTRATTCAASNRDERRVLDATGDKIGESSKSEHDSKHPTNVPLREEVRRGQLLEGGTQNHNAAAMLRAKLLGEASKGSNQSMASEDVYLPMVDAKGRAVRGAFGRPSRAAAEEGNKGKRAQVDKYDERSGQKARYFADDDQSTLNDLVREERFGGQDYDRNFARNLALKGRHRSTPHDVEDEYEHDKGLELYEERGTKRPRSDQQEYQRQRQINDFKRLTAVQERCPFCFDNPKKNRASIMAIGQLTYLKLPESGQLIPGHCQVIPMAHCGSLREVDDAVATEIRNFQKCLIQMFAHEGKHVIFIETALDLERQSRHAVLECIPVGEEVYMDAPLFFKREIEESESEWSQHNAKKLIETKTRGLRGSIPPDFPYFNVEFGLTGGYVHVIDDERRFNRNLGRDVMVSLLCLPQERMHQKPRRETASVLMQQASGFLKKWEPFDWTKQLD</sequence>
<dbReference type="InterPro" id="IPR006768">
    <property type="entry name" value="Cwf19-like_C_dom-1"/>
</dbReference>
<evidence type="ECO:0000259" key="3">
    <source>
        <dbReference type="Pfam" id="PF04676"/>
    </source>
</evidence>
<feature type="compositionally biased region" description="Basic and acidic residues" evidence="2">
    <location>
        <begin position="322"/>
        <end position="346"/>
    </location>
</feature>
<protein>
    <recommendedName>
        <fullName evidence="6">Cwf19-like C-terminal domain-containing protein</fullName>
    </recommendedName>
</protein>
<dbReference type="GO" id="GO:0071014">
    <property type="term" value="C:post-mRNA release spliceosomal complex"/>
    <property type="evidence" value="ECO:0007669"/>
    <property type="project" value="TreeGrafter"/>
</dbReference>
<feature type="region of interest" description="Disordered" evidence="2">
    <location>
        <begin position="243"/>
        <end position="270"/>
    </location>
</feature>
<evidence type="ECO:0008006" key="6">
    <source>
        <dbReference type="Google" id="ProtNLM"/>
    </source>
</evidence>
<evidence type="ECO:0000256" key="2">
    <source>
        <dbReference type="SAM" id="MobiDB-lite"/>
    </source>
</evidence>
<dbReference type="InterPro" id="IPR006767">
    <property type="entry name" value="Cwf19-like_C_dom-2"/>
</dbReference>
<dbReference type="PANTHER" id="PTHR12072:SF5">
    <property type="entry name" value="CWF19-LIKE PROTEIN 2"/>
    <property type="match status" value="1"/>
</dbReference>
<feature type="compositionally biased region" description="Basic and acidic residues" evidence="2">
    <location>
        <begin position="101"/>
        <end position="122"/>
    </location>
</feature>
<reference evidence="5" key="1">
    <citation type="submission" date="2021-01" db="EMBL/GenBank/DDBJ databases">
        <authorList>
            <person name="Corre E."/>
            <person name="Pelletier E."/>
            <person name="Niang G."/>
            <person name="Scheremetjew M."/>
            <person name="Finn R."/>
            <person name="Kale V."/>
            <person name="Holt S."/>
            <person name="Cochrane G."/>
            <person name="Meng A."/>
            <person name="Brown T."/>
            <person name="Cohen L."/>
        </authorList>
    </citation>
    <scope>NUCLEOTIDE SEQUENCE</scope>
    <source>
        <strain evidence="5">CCMP1897</strain>
    </source>
</reference>
<gene>
    <name evidence="5" type="ORF">PSAL00342_LOCUS4097</name>
</gene>